<protein>
    <submittedName>
        <fullName evidence="1">Uncharacterized protein</fullName>
    </submittedName>
</protein>
<gene>
    <name evidence="1" type="ORF">CONCODRAFT_2073</name>
</gene>
<proteinExistence type="predicted"/>
<reference evidence="1 2" key="1">
    <citation type="journal article" date="2015" name="Genome Biol. Evol.">
        <title>Phylogenomic analyses indicate that early fungi evolved digesting cell walls of algal ancestors of land plants.</title>
        <authorList>
            <person name="Chang Y."/>
            <person name="Wang S."/>
            <person name="Sekimoto S."/>
            <person name="Aerts A.L."/>
            <person name="Choi C."/>
            <person name="Clum A."/>
            <person name="LaButti K.M."/>
            <person name="Lindquist E.A."/>
            <person name="Yee Ngan C."/>
            <person name="Ohm R.A."/>
            <person name="Salamov A.A."/>
            <person name="Grigoriev I.V."/>
            <person name="Spatafora J.W."/>
            <person name="Berbee M.L."/>
        </authorList>
    </citation>
    <scope>NUCLEOTIDE SEQUENCE [LARGE SCALE GENOMIC DNA]</scope>
    <source>
        <strain evidence="1 2">NRRL 28638</strain>
    </source>
</reference>
<evidence type="ECO:0000313" key="1">
    <source>
        <dbReference type="EMBL" id="KXN74759.1"/>
    </source>
</evidence>
<name>A0A137PIE5_CONC2</name>
<organism evidence="1 2">
    <name type="scientific">Conidiobolus coronatus (strain ATCC 28846 / CBS 209.66 / NRRL 28638)</name>
    <name type="common">Delacroixia coronata</name>
    <dbReference type="NCBI Taxonomy" id="796925"/>
    <lineage>
        <taxon>Eukaryota</taxon>
        <taxon>Fungi</taxon>
        <taxon>Fungi incertae sedis</taxon>
        <taxon>Zoopagomycota</taxon>
        <taxon>Entomophthoromycotina</taxon>
        <taxon>Entomophthoromycetes</taxon>
        <taxon>Entomophthorales</taxon>
        <taxon>Ancylistaceae</taxon>
        <taxon>Conidiobolus</taxon>
    </lineage>
</organism>
<sequence length="115" mass="12853">MKNKYLSSTVLQSEADFEKFKEKDLPSSPNDLHSPVSASISYNDFVLSLDDNTTSNLLLSRGFESQRQRQRNSHISIASNDSVFTSNRDSCILVVPSPVQISSKNFLQAQEIAKI</sequence>
<dbReference type="AlphaFoldDB" id="A0A137PIE5"/>
<dbReference type="Proteomes" id="UP000070444">
    <property type="component" value="Unassembled WGS sequence"/>
</dbReference>
<accession>A0A137PIE5</accession>
<keyword evidence="2" id="KW-1185">Reference proteome</keyword>
<dbReference type="EMBL" id="KQ964420">
    <property type="protein sequence ID" value="KXN74759.1"/>
    <property type="molecule type" value="Genomic_DNA"/>
</dbReference>
<evidence type="ECO:0000313" key="2">
    <source>
        <dbReference type="Proteomes" id="UP000070444"/>
    </source>
</evidence>